<organism evidence="2 3">
    <name type="scientific">Richelia sinica FACHB-800</name>
    <dbReference type="NCBI Taxonomy" id="1357546"/>
    <lineage>
        <taxon>Bacteria</taxon>
        <taxon>Bacillati</taxon>
        <taxon>Cyanobacteriota</taxon>
        <taxon>Cyanophyceae</taxon>
        <taxon>Nostocales</taxon>
        <taxon>Nostocaceae</taxon>
        <taxon>Richelia</taxon>
    </lineage>
</organism>
<dbReference type="InterPro" id="IPR011008">
    <property type="entry name" value="Dimeric_a/b-barrel"/>
</dbReference>
<keyword evidence="2" id="KW-0503">Monooxygenase</keyword>
<feature type="domain" description="ABM" evidence="1">
    <location>
        <begin position="6"/>
        <end position="57"/>
    </location>
</feature>
<dbReference type="RefSeq" id="WP_313948595.1">
    <property type="nucleotide sequence ID" value="NZ_CP021056.1"/>
</dbReference>
<accession>A0A975T948</accession>
<protein>
    <submittedName>
        <fullName evidence="2">Antibiotic biosynthesis monooxygenase</fullName>
    </submittedName>
</protein>
<dbReference type="AlphaFoldDB" id="A0A975T948"/>
<dbReference type="Pfam" id="PF03992">
    <property type="entry name" value="ABM"/>
    <property type="match status" value="1"/>
</dbReference>
<sequence>MTNQRVHVVARIVALPDKVEELKVLLLSLIEPTRQEVGAIKYQLFQNQSESDGFYICGRMVIK</sequence>
<keyword evidence="3" id="KW-1185">Reference proteome</keyword>
<dbReference type="Gene3D" id="3.30.70.100">
    <property type="match status" value="1"/>
</dbReference>
<evidence type="ECO:0000313" key="3">
    <source>
        <dbReference type="Proteomes" id="UP000683511"/>
    </source>
</evidence>
<evidence type="ECO:0000259" key="1">
    <source>
        <dbReference type="Pfam" id="PF03992"/>
    </source>
</evidence>
<reference evidence="2" key="1">
    <citation type="submission" date="2017-04" db="EMBL/GenBank/DDBJ databases">
        <title>Genome deletions in a multicellular cyanobacterial endosymbiont for morphological adaptation in marine diatoms.</title>
        <authorList>
            <person name="Wang Y."/>
            <person name="Gao H."/>
            <person name="Li R."/>
            <person name="Xu X."/>
        </authorList>
    </citation>
    <scope>NUCLEOTIDE SEQUENCE</scope>
    <source>
        <strain evidence="2">FACHB 800</strain>
    </source>
</reference>
<dbReference type="GO" id="GO:0004497">
    <property type="term" value="F:monooxygenase activity"/>
    <property type="evidence" value="ECO:0007669"/>
    <property type="project" value="UniProtKB-KW"/>
</dbReference>
<dbReference type="InterPro" id="IPR007138">
    <property type="entry name" value="ABM_dom"/>
</dbReference>
<dbReference type="Proteomes" id="UP000683511">
    <property type="component" value="Chromosome"/>
</dbReference>
<dbReference type="KEGG" id="rsin:B6N60_02904"/>
<keyword evidence="2" id="KW-0560">Oxidoreductase</keyword>
<name>A0A975T948_9NOST</name>
<dbReference type="EMBL" id="CP021056">
    <property type="protein sequence ID" value="QXE24200.1"/>
    <property type="molecule type" value="Genomic_DNA"/>
</dbReference>
<evidence type="ECO:0000313" key="2">
    <source>
        <dbReference type="EMBL" id="QXE24200.1"/>
    </source>
</evidence>
<gene>
    <name evidence="2" type="ORF">B6N60_02904</name>
</gene>
<proteinExistence type="predicted"/>
<dbReference type="SUPFAM" id="SSF54909">
    <property type="entry name" value="Dimeric alpha+beta barrel"/>
    <property type="match status" value="1"/>
</dbReference>